<comment type="catalytic activity">
    <reaction evidence="14">
        <text>an organic molecule + reduced [NADPH--hemoprotein reductase] + O2 = an alcohol + oxidized [NADPH--hemoprotein reductase] + H2O + H(+)</text>
        <dbReference type="Rhea" id="RHEA:17149"/>
        <dbReference type="Rhea" id="RHEA-COMP:11964"/>
        <dbReference type="Rhea" id="RHEA-COMP:11965"/>
        <dbReference type="ChEBI" id="CHEBI:15377"/>
        <dbReference type="ChEBI" id="CHEBI:15378"/>
        <dbReference type="ChEBI" id="CHEBI:15379"/>
        <dbReference type="ChEBI" id="CHEBI:30879"/>
        <dbReference type="ChEBI" id="CHEBI:57618"/>
        <dbReference type="ChEBI" id="CHEBI:58210"/>
        <dbReference type="ChEBI" id="CHEBI:142491"/>
        <dbReference type="EC" id="1.14.14.1"/>
    </reaction>
</comment>
<evidence type="ECO:0000256" key="9">
    <source>
        <dbReference type="ARBA" id="ARBA00023002"/>
    </source>
</evidence>
<keyword evidence="2 14" id="KW-0813">Transport</keyword>
<dbReference type="PANTHER" id="PTHR19384:SF17">
    <property type="entry name" value="NADPH--CYTOCHROME P450 REDUCTASE"/>
    <property type="match status" value="1"/>
</dbReference>
<dbReference type="GO" id="GO:0070330">
    <property type="term" value="F:aromatase activity"/>
    <property type="evidence" value="ECO:0007669"/>
    <property type="project" value="UniProtKB-UniRule"/>
</dbReference>
<dbReference type="PRINTS" id="PR00371">
    <property type="entry name" value="FPNCR"/>
</dbReference>
<dbReference type="GO" id="GO:0020037">
    <property type="term" value="F:heme binding"/>
    <property type="evidence" value="ECO:0007669"/>
    <property type="project" value="UniProtKB-UniRule"/>
</dbReference>
<dbReference type="Gene3D" id="2.40.30.10">
    <property type="entry name" value="Translation factors"/>
    <property type="match status" value="1"/>
</dbReference>
<evidence type="ECO:0000256" key="15">
    <source>
        <dbReference type="PIRSR" id="PIRSR000209-1"/>
    </source>
</evidence>
<evidence type="ECO:0000256" key="4">
    <source>
        <dbReference type="ARBA" id="ARBA00022630"/>
    </source>
</evidence>
<dbReference type="FunFam" id="3.40.50.80:FF:000001">
    <property type="entry name" value="NADPH--cytochrome P450 reductase 1"/>
    <property type="match status" value="1"/>
</dbReference>
<keyword evidence="4 14" id="KW-0285">Flavoprotein</keyword>
<dbReference type="CDD" id="cd11068">
    <property type="entry name" value="CYP120A1"/>
    <property type="match status" value="1"/>
</dbReference>
<evidence type="ECO:0000256" key="6">
    <source>
        <dbReference type="ARBA" id="ARBA00022723"/>
    </source>
</evidence>
<dbReference type="GO" id="GO:0003958">
    <property type="term" value="F:NADPH-hemoprotein reductase activity"/>
    <property type="evidence" value="ECO:0007669"/>
    <property type="project" value="UniProtKB-UniRule"/>
</dbReference>
<dbReference type="Pfam" id="PF00667">
    <property type="entry name" value="FAD_binding_1"/>
    <property type="match status" value="1"/>
</dbReference>
<keyword evidence="14" id="KW-0249">Electron transport</keyword>
<dbReference type="Gene3D" id="1.10.630.10">
    <property type="entry name" value="Cytochrome P450"/>
    <property type="match status" value="1"/>
</dbReference>
<dbReference type="Pfam" id="PF00067">
    <property type="entry name" value="p450"/>
    <property type="match status" value="1"/>
</dbReference>
<dbReference type="SUPFAM" id="SSF63380">
    <property type="entry name" value="Riboflavin synthase domain-like"/>
    <property type="match status" value="1"/>
</dbReference>
<dbReference type="PROSITE" id="PS50902">
    <property type="entry name" value="FLAVODOXIN_LIKE"/>
    <property type="match status" value="1"/>
</dbReference>
<evidence type="ECO:0000256" key="8">
    <source>
        <dbReference type="ARBA" id="ARBA00022857"/>
    </source>
</evidence>
<dbReference type="SUPFAM" id="SSF52218">
    <property type="entry name" value="Flavoproteins"/>
    <property type="match status" value="1"/>
</dbReference>
<dbReference type="InterPro" id="IPR017938">
    <property type="entry name" value="Riboflavin_synthase-like_b-brl"/>
</dbReference>
<dbReference type="InterPro" id="IPR023173">
    <property type="entry name" value="NADPH_Cyt_P450_Rdtase_alpha"/>
</dbReference>
<comment type="cofactor">
    <cofactor evidence="14 15">
        <name>heme</name>
        <dbReference type="ChEBI" id="CHEBI:30413"/>
    </cofactor>
</comment>
<dbReference type="SUPFAM" id="SSF48264">
    <property type="entry name" value="Cytochrome P450"/>
    <property type="match status" value="1"/>
</dbReference>
<gene>
    <name evidence="18" type="primary">cypD</name>
    <name evidence="18" type="ORF">J34TS1_57650</name>
</gene>
<dbReference type="InterPro" id="IPR008254">
    <property type="entry name" value="Flavodoxin/NO_synth"/>
</dbReference>
<reference evidence="18 19" key="1">
    <citation type="submission" date="2021-03" db="EMBL/GenBank/DDBJ databases">
        <title>Antimicrobial resistance genes in bacteria isolated from Japanese honey, and their potential for conferring macrolide and lincosamide resistance in the American foulbrood pathogen Paenibacillus larvae.</title>
        <authorList>
            <person name="Okamoto M."/>
            <person name="Kumagai M."/>
            <person name="Kanamori H."/>
            <person name="Takamatsu D."/>
        </authorList>
    </citation>
    <scope>NUCLEOTIDE SEQUENCE [LARGE SCALE GENOMIC DNA]</scope>
    <source>
        <strain evidence="18 19">J34TS1</strain>
    </source>
</reference>
<comment type="function">
    <text evidence="14">Functions as a fatty acid monooxygenase.</text>
</comment>
<dbReference type="EMBL" id="BORT01000042">
    <property type="protein sequence ID" value="GIO51000.1"/>
    <property type="molecule type" value="Genomic_DNA"/>
</dbReference>
<dbReference type="PRINTS" id="PR00369">
    <property type="entry name" value="FLAVODOXIN"/>
</dbReference>
<dbReference type="InterPro" id="IPR017927">
    <property type="entry name" value="FAD-bd_FR_type"/>
</dbReference>
<dbReference type="PIRSF" id="PIRSF000209">
    <property type="entry name" value="Bifunctional_P450_P450R"/>
    <property type="match status" value="1"/>
</dbReference>
<feature type="domain" description="Flavodoxin-like" evidence="16">
    <location>
        <begin position="497"/>
        <end position="636"/>
    </location>
</feature>
<dbReference type="InterPro" id="IPR036396">
    <property type="entry name" value="Cyt_P450_sf"/>
</dbReference>
<dbReference type="GO" id="GO:0050660">
    <property type="term" value="F:flavin adenine dinucleotide binding"/>
    <property type="evidence" value="ECO:0007669"/>
    <property type="project" value="TreeGrafter"/>
</dbReference>
<dbReference type="InterPro" id="IPR001709">
    <property type="entry name" value="Flavoprot_Pyr_Nucl_cyt_Rdtase"/>
</dbReference>
<dbReference type="InterPro" id="IPR001433">
    <property type="entry name" value="OxRdtase_FAD/NAD-bd"/>
</dbReference>
<keyword evidence="7 14" id="KW-0274">FAD</keyword>
<keyword evidence="11 14" id="KW-0503">Monooxygenase</keyword>
<dbReference type="GO" id="GO:0005506">
    <property type="term" value="F:iron ion binding"/>
    <property type="evidence" value="ECO:0007669"/>
    <property type="project" value="UniProtKB-UniRule"/>
</dbReference>
<evidence type="ECO:0000256" key="12">
    <source>
        <dbReference type="ARBA" id="ARBA00049342"/>
    </source>
</evidence>
<dbReference type="Pfam" id="PF00175">
    <property type="entry name" value="NAD_binding_1"/>
    <property type="match status" value="1"/>
</dbReference>
<dbReference type="SUPFAM" id="SSF52343">
    <property type="entry name" value="Ferredoxin reductase-like, C-terminal NADP-linked domain"/>
    <property type="match status" value="1"/>
</dbReference>
<sequence>MMTIAIPQPKTYGPLGNVPQINADTPLQSFMNLADEYGEIFRMKLPFGNFYIVSGYELMKEVGNSPRFGKVVEKTTLEKVRAYAGDGLFTSETNDPNWSKAHNILLPSFSRTAMRGYFDMMLDLAMQLIQKWSRTNPEEQIDVPEDMTRLALDTIGLCGFNYRFNSFYREESHPFVTSMVRALDESLSQAQRLGIQDKLMVKTRRQFNQDIEYMFTLVDKIIAERKARGSQGEADLLAHMLKGKDPETGEALDDANIRYQIITFLIAGHETTSGLLSFALYYLLNHPDKLQKGYEEVDRILTDPVPTFEQVKNLKYVRMILDESLRMWPTAPAFNLEVKEDTLLAGKYDLKKGENLLVLVPQLHRDVAAWGEDAEIFRPERFEDPSKVPHDAYKPFGLGQRACIGQQFALQEATLVLGLILKNFELIDHTRYKLKVRESLTLKPDNFKIKVRPRSIQKGYFVVGSGNDSKSPAQAAAEETANGQQEISAGDLHNTPLLVLYGSDLGTAEGIARELADTGRNQGFKSVVASLNDYAGKLPKEGIVYMVTSSYNGQPSNNAREFVQWLEDIPAGDLAGVRYCVFGCGDRNWASTFQKVPKLIDELMASKGAQRVAELGEGDVSGDFENQVEAWREELWPTVMHTLGLAVNETAKKTSPTLSLQVVDGEMEAPLAGTYNAYYAKVVMNRELQRGAEERSTRHIEIKLPAGVTYREGDHLGVFARNRKELVNRVLQRFHLNGNDHVLLTTTGLSMAHLPLDRPVKLFELLSCSVELQDAATRAQLRELAAATECPPHKRELEALLEEEAYREHILQKRVTMLDLLEQYAACELSFERFLELLPPLKARYYSISSSPSEQPEQLSITVSVVREPAWNGKTEYRGVASNFLAGTEEGDSILMFIRTPESGFQLPPNPATPVIMVGPGVGIAPFRGFLQARSVLQKAGEQLGQACLYFGCRNETDDIYSEELEQYEQEGIVNVYKAYSRKEGQGKTYVQHVMGQPERAEELVALLDQGGHFYICGDGGKMAPDVEQALLKAYRTVHGMSESEASEWLDRLGAEGRYAKDVWAGGKQ</sequence>
<evidence type="ECO:0000256" key="2">
    <source>
        <dbReference type="ARBA" id="ARBA00022448"/>
    </source>
</evidence>
<dbReference type="Gene3D" id="3.40.50.80">
    <property type="entry name" value="Nucleotide-binding domain of ferredoxin-NADP reductase (FNR) module"/>
    <property type="match status" value="1"/>
</dbReference>
<evidence type="ECO:0000256" key="14">
    <source>
        <dbReference type="PIRNR" id="PIRNR000209"/>
    </source>
</evidence>
<dbReference type="PROSITE" id="PS51384">
    <property type="entry name" value="FAD_FR"/>
    <property type="match status" value="1"/>
</dbReference>
<dbReference type="EC" id="1.14.14.1" evidence="14"/>
<evidence type="ECO:0000313" key="18">
    <source>
        <dbReference type="EMBL" id="GIO51000.1"/>
    </source>
</evidence>
<accession>A0A919YLU8</accession>
<dbReference type="InterPro" id="IPR003097">
    <property type="entry name" value="CysJ-like_FAD-binding"/>
</dbReference>
<dbReference type="Gene3D" id="1.20.990.10">
    <property type="entry name" value="NADPH-cytochrome p450 Reductase, Chain A, domain 3"/>
    <property type="match status" value="1"/>
</dbReference>
<comment type="similarity">
    <text evidence="1 14">In the N-terminal section; belongs to the cytochrome P450 family.</text>
</comment>
<dbReference type="GO" id="GO:0004783">
    <property type="term" value="F:sulfite reductase (NADPH) activity"/>
    <property type="evidence" value="ECO:0007669"/>
    <property type="project" value="UniProtKB-EC"/>
</dbReference>
<dbReference type="InterPro" id="IPR001094">
    <property type="entry name" value="Flavdoxin-like"/>
</dbReference>
<comment type="caution">
    <text evidence="18">The sequence shown here is derived from an EMBL/GenBank/DDBJ whole genome shotgun (WGS) entry which is preliminary data.</text>
</comment>
<feature type="domain" description="FAD-binding FR-type" evidence="17">
    <location>
        <begin position="675"/>
        <end position="908"/>
    </location>
</feature>
<evidence type="ECO:0000313" key="19">
    <source>
        <dbReference type="Proteomes" id="UP000682811"/>
    </source>
</evidence>
<dbReference type="PANTHER" id="PTHR19384">
    <property type="entry name" value="NITRIC OXIDE SYNTHASE-RELATED"/>
    <property type="match status" value="1"/>
</dbReference>
<evidence type="ECO:0000256" key="10">
    <source>
        <dbReference type="ARBA" id="ARBA00023004"/>
    </source>
</evidence>
<dbReference type="GO" id="GO:0005829">
    <property type="term" value="C:cytosol"/>
    <property type="evidence" value="ECO:0007669"/>
    <property type="project" value="TreeGrafter"/>
</dbReference>
<dbReference type="Gene3D" id="3.40.50.360">
    <property type="match status" value="1"/>
</dbReference>
<dbReference type="EC" id="1.6.2.4" evidence="14"/>
<dbReference type="Pfam" id="PF00258">
    <property type="entry name" value="Flavodoxin_1"/>
    <property type="match status" value="1"/>
</dbReference>
<keyword evidence="3 14" id="KW-0349">Heme</keyword>
<evidence type="ECO:0000256" key="5">
    <source>
        <dbReference type="ARBA" id="ARBA00022643"/>
    </source>
</evidence>
<dbReference type="InterPro" id="IPR029039">
    <property type="entry name" value="Flavoprotein-like_sf"/>
</dbReference>
<comment type="catalytic activity">
    <reaction evidence="12 14">
        <text>2 oxidized [cytochrome P450] + NADPH = 2 reduced [cytochrome P450] + NADP(+) + H(+)</text>
        <dbReference type="Rhea" id="RHEA:24040"/>
        <dbReference type="Rhea" id="RHEA-COMP:14627"/>
        <dbReference type="Rhea" id="RHEA-COMP:14628"/>
        <dbReference type="ChEBI" id="CHEBI:15378"/>
        <dbReference type="ChEBI" id="CHEBI:55376"/>
        <dbReference type="ChEBI" id="CHEBI:57783"/>
        <dbReference type="ChEBI" id="CHEBI:58349"/>
        <dbReference type="ChEBI" id="CHEBI:60344"/>
        <dbReference type="EC" id="1.6.2.4"/>
    </reaction>
</comment>
<keyword evidence="5 14" id="KW-0288">FMN</keyword>
<protein>
    <recommendedName>
        <fullName evidence="14">Bifunctional cytochrome P450/NADPH--P450 reductase</fullName>
    </recommendedName>
    <domain>
        <recommendedName>
            <fullName evidence="14">Cytochrome P450</fullName>
            <ecNumber evidence="14">1.14.14.1</ecNumber>
        </recommendedName>
    </domain>
    <domain>
        <recommendedName>
            <fullName evidence="14">NADPH--cytochrome P450 reductase</fullName>
            <ecNumber evidence="14">1.6.2.4</ecNumber>
        </recommendedName>
    </domain>
</protein>
<dbReference type="Proteomes" id="UP000682811">
    <property type="component" value="Unassembled WGS sequence"/>
</dbReference>
<dbReference type="InterPro" id="IPR039261">
    <property type="entry name" value="FNR_nucleotide-bd"/>
</dbReference>
<evidence type="ECO:0000256" key="13">
    <source>
        <dbReference type="ARBA" id="ARBA00052219"/>
    </source>
</evidence>
<dbReference type="FunFam" id="1.20.990.10:FF:000011">
    <property type="entry name" value="Bifunctional cytochrome P450/NADPH--P450 reductase"/>
    <property type="match status" value="1"/>
</dbReference>
<dbReference type="CDD" id="cd06206">
    <property type="entry name" value="bifunctional_CYPOR"/>
    <property type="match status" value="1"/>
</dbReference>
<dbReference type="GO" id="GO:0010181">
    <property type="term" value="F:FMN binding"/>
    <property type="evidence" value="ECO:0007669"/>
    <property type="project" value="UniProtKB-UniRule"/>
</dbReference>
<evidence type="ECO:0000256" key="1">
    <source>
        <dbReference type="ARBA" id="ARBA00010018"/>
    </source>
</evidence>
<proteinExistence type="inferred from homology"/>
<dbReference type="InterPro" id="IPR001128">
    <property type="entry name" value="Cyt_P450"/>
</dbReference>
<evidence type="ECO:0000259" key="17">
    <source>
        <dbReference type="PROSITE" id="PS51384"/>
    </source>
</evidence>
<evidence type="ECO:0000259" key="16">
    <source>
        <dbReference type="PROSITE" id="PS50902"/>
    </source>
</evidence>
<dbReference type="AlphaFoldDB" id="A0A919YLU8"/>
<evidence type="ECO:0000256" key="3">
    <source>
        <dbReference type="ARBA" id="ARBA00022617"/>
    </source>
</evidence>
<keyword evidence="8 14" id="KW-0521">NADP</keyword>
<dbReference type="FunFam" id="1.10.630.10:FF:000040">
    <property type="entry name" value="Bifunctional cytochrome P450/NADPH--P450 reductase"/>
    <property type="match status" value="1"/>
</dbReference>
<feature type="binding site" description="axial binding residue" evidence="15">
    <location>
        <position position="403"/>
    </location>
    <ligand>
        <name>heme</name>
        <dbReference type="ChEBI" id="CHEBI:30413"/>
    </ligand>
    <ligandPart>
        <name>Fe</name>
        <dbReference type="ChEBI" id="CHEBI:18248"/>
    </ligandPart>
</feature>
<dbReference type="InterPro" id="IPR017972">
    <property type="entry name" value="Cyt_P450_CS"/>
</dbReference>
<comment type="cofactor">
    <cofactor evidence="14">
        <name>FAD</name>
        <dbReference type="ChEBI" id="CHEBI:57692"/>
    </cofactor>
    <cofactor evidence="14">
        <name>FMN</name>
        <dbReference type="ChEBI" id="CHEBI:58210"/>
    </cofactor>
</comment>
<keyword evidence="6 14" id="KW-0479">Metal-binding</keyword>
<name>A0A919YLU8_9BACL</name>
<comment type="catalytic activity">
    <reaction evidence="13">
        <text>hydrogen sulfide + 3 NADP(+) + 3 H2O = sulfite + 3 NADPH + 4 H(+)</text>
        <dbReference type="Rhea" id="RHEA:13801"/>
        <dbReference type="ChEBI" id="CHEBI:15377"/>
        <dbReference type="ChEBI" id="CHEBI:15378"/>
        <dbReference type="ChEBI" id="CHEBI:17359"/>
        <dbReference type="ChEBI" id="CHEBI:29919"/>
        <dbReference type="ChEBI" id="CHEBI:57783"/>
        <dbReference type="ChEBI" id="CHEBI:58349"/>
        <dbReference type="EC" id="1.8.1.2"/>
    </reaction>
</comment>
<evidence type="ECO:0000256" key="7">
    <source>
        <dbReference type="ARBA" id="ARBA00022827"/>
    </source>
</evidence>
<keyword evidence="9 14" id="KW-0560">Oxidoreductase</keyword>
<keyword evidence="19" id="KW-1185">Reference proteome</keyword>
<dbReference type="PROSITE" id="PS00086">
    <property type="entry name" value="CYTOCHROME_P450"/>
    <property type="match status" value="1"/>
</dbReference>
<keyword evidence="10 14" id="KW-0408">Iron</keyword>
<evidence type="ECO:0000256" key="11">
    <source>
        <dbReference type="ARBA" id="ARBA00023033"/>
    </source>
</evidence>
<organism evidence="18 19">
    <name type="scientific">Paenibacillus azoreducens</name>
    <dbReference type="NCBI Taxonomy" id="116718"/>
    <lineage>
        <taxon>Bacteria</taxon>
        <taxon>Bacillati</taxon>
        <taxon>Bacillota</taxon>
        <taxon>Bacilli</taxon>
        <taxon>Bacillales</taxon>
        <taxon>Paenibacillaceae</taxon>
        <taxon>Paenibacillus</taxon>
    </lineage>
</organism>
<dbReference type="InterPro" id="IPR023206">
    <property type="entry name" value="Bifunctional_P450_P450_red"/>
</dbReference>